<dbReference type="AlphaFoldDB" id="F0R773"/>
<comment type="similarity">
    <text evidence="2">Belongs to the RmuC family.</text>
</comment>
<evidence type="ECO:0000313" key="7">
    <source>
        <dbReference type="Proteomes" id="UP000007486"/>
    </source>
</evidence>
<gene>
    <name evidence="6" type="ordered locus">Bacsa_1308</name>
</gene>
<evidence type="ECO:0000256" key="1">
    <source>
        <dbReference type="ARBA" id="ARBA00003416"/>
    </source>
</evidence>
<proteinExistence type="inferred from homology"/>
<dbReference type="PANTHER" id="PTHR30563:SF0">
    <property type="entry name" value="DNA RECOMBINATION PROTEIN RMUC"/>
    <property type="match status" value="1"/>
</dbReference>
<dbReference type="STRING" id="667015.Bacsa_1308"/>
<evidence type="ECO:0000256" key="4">
    <source>
        <dbReference type="ARBA" id="ARBA00023172"/>
    </source>
</evidence>
<keyword evidence="3" id="KW-0175">Coiled coil</keyword>
<dbReference type="PANTHER" id="PTHR30563">
    <property type="entry name" value="DNA RECOMBINATION PROTEIN RMUC"/>
    <property type="match status" value="1"/>
</dbReference>
<keyword evidence="4" id="KW-0233">DNA recombination</keyword>
<dbReference type="RefSeq" id="WP_013617315.1">
    <property type="nucleotide sequence ID" value="NC_015164.1"/>
</dbReference>
<evidence type="ECO:0000256" key="5">
    <source>
        <dbReference type="SAM" id="MobiDB-lite"/>
    </source>
</evidence>
<feature type="region of interest" description="Disordered" evidence="5">
    <location>
        <begin position="56"/>
        <end position="78"/>
    </location>
</feature>
<feature type="region of interest" description="Disordered" evidence="5">
    <location>
        <begin position="456"/>
        <end position="478"/>
    </location>
</feature>
<evidence type="ECO:0000256" key="2">
    <source>
        <dbReference type="ARBA" id="ARBA00009840"/>
    </source>
</evidence>
<dbReference type="GO" id="GO:0006310">
    <property type="term" value="P:DNA recombination"/>
    <property type="evidence" value="ECO:0007669"/>
    <property type="project" value="UniProtKB-KW"/>
</dbReference>
<dbReference type="EMBL" id="CP002530">
    <property type="protein sequence ID" value="ADY35880.1"/>
    <property type="molecule type" value="Genomic_DNA"/>
</dbReference>
<accession>F0R773</accession>
<dbReference type="eggNOG" id="COG1322">
    <property type="taxonomic scope" value="Bacteria"/>
</dbReference>
<dbReference type="KEGG" id="bsa:Bacsa_1308"/>
<dbReference type="Proteomes" id="UP000007486">
    <property type="component" value="Chromosome"/>
</dbReference>
<protein>
    <submittedName>
        <fullName evidence="6">RmuC-domain protein</fullName>
    </submittedName>
</protein>
<sequence>MELIAAIILGFVVGSVMGWMISRGKQQALVTKIEMLQTQADAQTAALQRQLDEWKDSAHEQMETQKQEAEKRRQEALQEKEKACREALDAKDAACREMLAGQERRHAEAMEAQQARFEEMMAKVSAQVKSATDDMLKQRQKEFAEASHTNLGQIVNPLRETIDKMKQAMSENTLKQTSMSSEMKANIEHMMRQSAAAQKSAEELTRVFKHGTKVQGDWGETVLDELLEAQGLTRGIHYDVQSVIRDGNGEVVKSEEGGLMRPDVILHLDQRREVIIDSKVSLTAFIDYVNAETEDQRQQYLKAHVESLQKHVKELSVKDYSSYIRPPKVKMDYVIMFVPHTGALWTALNAQPDLWRKAMDKNVFIADEQTLFAALRIINLTWTQITQVQNHEKVYALANEMLDRVGQFMKKYQALGKALDNAKSAYEDGEKKLQPSGQSILQTCSKLVKLGAKQSDRNPLPQLMDVDDVPALGDAEER</sequence>
<comment type="function">
    <text evidence="1">Involved in DNA recombination.</text>
</comment>
<organism evidence="6 7">
    <name type="scientific">Phocaeicola salanitronis (strain DSM 18170 / JCM 13657 / CCUG 60908 / BL78)</name>
    <name type="common">Bacteroides salanitronis</name>
    <dbReference type="NCBI Taxonomy" id="667015"/>
    <lineage>
        <taxon>Bacteria</taxon>
        <taxon>Pseudomonadati</taxon>
        <taxon>Bacteroidota</taxon>
        <taxon>Bacteroidia</taxon>
        <taxon>Bacteroidales</taxon>
        <taxon>Bacteroidaceae</taxon>
        <taxon>Phocaeicola</taxon>
    </lineage>
</organism>
<dbReference type="HOGENOM" id="CLU_024057_0_1_10"/>
<reference evidence="6 7" key="1">
    <citation type="journal article" date="2011" name="Stand. Genomic Sci.">
        <title>Complete genome sequence of Bacteroides salanitronis type strain (BL78).</title>
        <authorList>
            <person name="Gronow S."/>
            <person name="Held B."/>
            <person name="Lucas S."/>
            <person name="Lapidus A."/>
            <person name="Del Rio T.G."/>
            <person name="Nolan M."/>
            <person name="Tice H."/>
            <person name="Deshpande S."/>
            <person name="Cheng J.F."/>
            <person name="Pitluck S."/>
            <person name="Liolios K."/>
            <person name="Pagani I."/>
            <person name="Ivanova N."/>
            <person name="Mavromatis K."/>
            <person name="Pati A."/>
            <person name="Tapia R."/>
            <person name="Han C."/>
            <person name="Goodwin L."/>
            <person name="Chen A."/>
            <person name="Palaniappan K."/>
            <person name="Land M."/>
            <person name="Hauser L."/>
            <person name="Chang Y.J."/>
            <person name="Jeffries C.D."/>
            <person name="Brambilla E.M."/>
            <person name="Rohde M."/>
            <person name="Goker M."/>
            <person name="Detter J.C."/>
            <person name="Woyke T."/>
            <person name="Bristow J."/>
            <person name="Markowitz V."/>
            <person name="Hugenholtz P."/>
            <person name="Kyrpides N.C."/>
            <person name="Klenk H.P."/>
            <person name="Eisen J.A."/>
        </authorList>
    </citation>
    <scope>NUCLEOTIDE SEQUENCE [LARGE SCALE GENOMIC DNA]</scope>
    <source>
        <strain evidence="6 7">DSM 18170</strain>
    </source>
</reference>
<name>F0R773_PHOSB</name>
<dbReference type="InterPro" id="IPR003798">
    <property type="entry name" value="DNA_recombination_RmuC"/>
</dbReference>
<evidence type="ECO:0000313" key="6">
    <source>
        <dbReference type="EMBL" id="ADY35880.1"/>
    </source>
</evidence>
<keyword evidence="7" id="KW-1185">Reference proteome</keyword>
<evidence type="ECO:0000256" key="3">
    <source>
        <dbReference type="ARBA" id="ARBA00023054"/>
    </source>
</evidence>
<dbReference type="Pfam" id="PF02646">
    <property type="entry name" value="RmuC"/>
    <property type="match status" value="1"/>
</dbReference>